<gene>
    <name evidence="1" type="ORF">PoB_005748000</name>
</gene>
<organism evidence="1 2">
    <name type="scientific">Plakobranchus ocellatus</name>
    <dbReference type="NCBI Taxonomy" id="259542"/>
    <lineage>
        <taxon>Eukaryota</taxon>
        <taxon>Metazoa</taxon>
        <taxon>Spiralia</taxon>
        <taxon>Lophotrochozoa</taxon>
        <taxon>Mollusca</taxon>
        <taxon>Gastropoda</taxon>
        <taxon>Heterobranchia</taxon>
        <taxon>Euthyneura</taxon>
        <taxon>Panpulmonata</taxon>
        <taxon>Sacoglossa</taxon>
        <taxon>Placobranchoidea</taxon>
        <taxon>Plakobranchidae</taxon>
        <taxon>Plakobranchus</taxon>
    </lineage>
</organism>
<reference evidence="1 2" key="1">
    <citation type="journal article" date="2021" name="Elife">
        <title>Chloroplast acquisition without the gene transfer in kleptoplastic sea slugs, Plakobranchus ocellatus.</title>
        <authorList>
            <person name="Maeda T."/>
            <person name="Takahashi S."/>
            <person name="Yoshida T."/>
            <person name="Shimamura S."/>
            <person name="Takaki Y."/>
            <person name="Nagai Y."/>
            <person name="Toyoda A."/>
            <person name="Suzuki Y."/>
            <person name="Arimoto A."/>
            <person name="Ishii H."/>
            <person name="Satoh N."/>
            <person name="Nishiyama T."/>
            <person name="Hasebe M."/>
            <person name="Maruyama T."/>
            <person name="Minagawa J."/>
            <person name="Obokata J."/>
            <person name="Shigenobu S."/>
        </authorList>
    </citation>
    <scope>NUCLEOTIDE SEQUENCE [LARGE SCALE GENOMIC DNA]</scope>
</reference>
<evidence type="ECO:0000313" key="1">
    <source>
        <dbReference type="EMBL" id="GFO30975.1"/>
    </source>
</evidence>
<dbReference type="EMBL" id="BLXT01006309">
    <property type="protein sequence ID" value="GFO30975.1"/>
    <property type="molecule type" value="Genomic_DNA"/>
</dbReference>
<dbReference type="AlphaFoldDB" id="A0AAV4CHG3"/>
<name>A0AAV4CHG3_9GAST</name>
<evidence type="ECO:0000313" key="2">
    <source>
        <dbReference type="Proteomes" id="UP000735302"/>
    </source>
</evidence>
<comment type="caution">
    <text evidence="1">The sequence shown here is derived from an EMBL/GenBank/DDBJ whole genome shotgun (WGS) entry which is preliminary data.</text>
</comment>
<protein>
    <submittedName>
        <fullName evidence="1">Ribonuclease hi</fullName>
    </submittedName>
</protein>
<sequence length="136" mass="15661">MTTPILEVSQETFYQGFNIVSEKYLIRKCPPYVHTSFVWIPAHIGIRESENVDKPLKAAPNSAIHFWSDLKPKVNAYIHTTWQENWDVEGANNLHQVPVPPNLGENLSKRVGAGRKWETVMCRLRVGKTWLTQSYL</sequence>
<keyword evidence="2" id="KW-1185">Reference proteome</keyword>
<proteinExistence type="predicted"/>
<dbReference type="Proteomes" id="UP000735302">
    <property type="component" value="Unassembled WGS sequence"/>
</dbReference>
<accession>A0AAV4CHG3</accession>